<sequence length="917" mass="96763">MSSPCNAKATGGQEVTNESNARASGALATITIPSSEAFGGHESLNAGSGSPCKNLRIMVLELESREPPALGGRGSDAVHNKAFRSTNLCTVDGWRGDSTGPTESLIVTSHDETARDESATAGKRPTNSPPKASDCWKMKALSLRGGIVAGKLRSGYGYTDQPSCNLPSCEPREAMASSVPVTTAAISTRSIHVIETPSSCPQPHLSLTDPPPLQQEKCEQYACADKNEINAHDAHPAGIGQTSRKAATDVGKCEVALDGTAAEEREWISLEELKALLRGRLTESVTKAEVSPTAAGGETCGTAQAHIPIKTADQPPEGESRSTGVCGGADAQGAEICNAAQILQDILKTRRVAAEDMEPYKEKLPSLGALLHDEGMCKPCVSCSYENYIADVTVSAFFPTVASDSSRATCQHSAGSQPCPLVPGVSLSLYSRAGDAVPTRPKKGVLPALLPESARAIHFSSLSHASSQLPARPPPPPPPSGVNTAILSSRIGLDVLKGARKPRAEQCPTLLTGTSSHQLLRSPSAGRFPIGAGSPASPHLPGATGDCLRKTSYFAERRAKEAACFLGATAASRNNFSKPPRAHVSARKQLGNYTVTVKPLTPDHSSGRCSIEGIQAGEYTGTSCHNTGAARASSLEQRFASPVKRELHNPTELLMKLAAVGACPTGDAVSQAFQPAAPDPTGQLNRPTHPPSAGYLRSGDRKKQHSLGTCEGGVANDRQWDVETEMRVISWLRQQCGLDLRARATLDCGHFCQAVDAEGASCASANPGDETLEVGGESKLVGEASCMTQINAGRVKDYTLRMEDNEGARPWISTGVSSVVPGHETAGDHATRIALERLNRDELVHLMNLITCTLDSQNQQTFARPMMDVQPGSTHVDSHPERCVDERRVQDASCAEKRGNGESESTISSPREGLVLY</sequence>
<dbReference type="GeneID" id="40312324"/>
<dbReference type="Proteomes" id="UP000224006">
    <property type="component" value="Unassembled WGS sequence"/>
</dbReference>
<dbReference type="EMBL" id="NWUJ01000007">
    <property type="protein sequence ID" value="PFH34246.1"/>
    <property type="molecule type" value="Genomic_DNA"/>
</dbReference>
<dbReference type="VEuPathDB" id="ToxoDB:BESB_073980"/>
<proteinExistence type="predicted"/>
<evidence type="ECO:0000256" key="1">
    <source>
        <dbReference type="SAM" id="MobiDB-lite"/>
    </source>
</evidence>
<evidence type="ECO:0000313" key="2">
    <source>
        <dbReference type="EMBL" id="PFH34246.1"/>
    </source>
</evidence>
<name>A0A2A9ME71_BESBE</name>
<reference evidence="2 3" key="1">
    <citation type="submission" date="2017-09" db="EMBL/GenBank/DDBJ databases">
        <title>Genome sequencing of Besnoitia besnoiti strain Bb-Ger1.</title>
        <authorList>
            <person name="Schares G."/>
            <person name="Venepally P."/>
            <person name="Lorenzi H.A."/>
        </authorList>
    </citation>
    <scope>NUCLEOTIDE SEQUENCE [LARGE SCALE GENOMIC DNA]</scope>
    <source>
        <strain evidence="2 3">Bb-Ger1</strain>
    </source>
</reference>
<dbReference type="OrthoDB" id="342143at2759"/>
<feature type="region of interest" description="Disordered" evidence="1">
    <location>
        <begin position="888"/>
        <end position="917"/>
    </location>
</feature>
<feature type="region of interest" description="Disordered" evidence="1">
    <location>
        <begin position="464"/>
        <end position="483"/>
    </location>
</feature>
<organism evidence="2 3">
    <name type="scientific">Besnoitia besnoiti</name>
    <name type="common">Apicomplexan protozoan</name>
    <dbReference type="NCBI Taxonomy" id="94643"/>
    <lineage>
        <taxon>Eukaryota</taxon>
        <taxon>Sar</taxon>
        <taxon>Alveolata</taxon>
        <taxon>Apicomplexa</taxon>
        <taxon>Conoidasida</taxon>
        <taxon>Coccidia</taxon>
        <taxon>Eucoccidiorida</taxon>
        <taxon>Eimeriorina</taxon>
        <taxon>Sarcocystidae</taxon>
        <taxon>Besnoitia</taxon>
    </lineage>
</organism>
<feature type="region of interest" description="Disordered" evidence="1">
    <location>
        <begin position="1"/>
        <end position="22"/>
    </location>
</feature>
<feature type="region of interest" description="Disordered" evidence="1">
    <location>
        <begin position="678"/>
        <end position="702"/>
    </location>
</feature>
<dbReference type="AlphaFoldDB" id="A0A2A9ME71"/>
<accession>A0A2A9ME71</accession>
<gene>
    <name evidence="2" type="ORF">BESB_073980</name>
</gene>
<feature type="compositionally biased region" description="Polar residues" evidence="1">
    <location>
        <begin position="13"/>
        <end position="22"/>
    </location>
</feature>
<dbReference type="RefSeq" id="XP_029218255.1">
    <property type="nucleotide sequence ID" value="XM_029365771.1"/>
</dbReference>
<keyword evidence="3" id="KW-1185">Reference proteome</keyword>
<protein>
    <submittedName>
        <fullName evidence="2">Uncharacterized protein</fullName>
    </submittedName>
</protein>
<evidence type="ECO:0000313" key="3">
    <source>
        <dbReference type="Proteomes" id="UP000224006"/>
    </source>
</evidence>
<dbReference type="KEGG" id="bbes:BESB_073980"/>
<feature type="compositionally biased region" description="Pro residues" evidence="1">
    <location>
        <begin position="471"/>
        <end position="480"/>
    </location>
</feature>
<feature type="compositionally biased region" description="Basic and acidic residues" evidence="1">
    <location>
        <begin position="888"/>
        <end position="901"/>
    </location>
</feature>
<feature type="region of interest" description="Disordered" evidence="1">
    <location>
        <begin position="111"/>
        <end position="133"/>
    </location>
</feature>
<comment type="caution">
    <text evidence="2">The sequence shown here is derived from an EMBL/GenBank/DDBJ whole genome shotgun (WGS) entry which is preliminary data.</text>
</comment>